<comment type="caution">
    <text evidence="1">The sequence shown here is derived from an EMBL/GenBank/DDBJ whole genome shotgun (WGS) entry which is preliminary data.</text>
</comment>
<reference evidence="2" key="1">
    <citation type="journal article" date="2016" name="Nat. Commun.">
        <title>The Gonium pectorale genome demonstrates co-option of cell cycle regulation during the evolution of multicellularity.</title>
        <authorList>
            <person name="Hanschen E.R."/>
            <person name="Marriage T.N."/>
            <person name="Ferris P.J."/>
            <person name="Hamaji T."/>
            <person name="Toyoda A."/>
            <person name="Fujiyama A."/>
            <person name="Neme R."/>
            <person name="Noguchi H."/>
            <person name="Minakuchi Y."/>
            <person name="Suzuki M."/>
            <person name="Kawai-Toyooka H."/>
            <person name="Smith D.R."/>
            <person name="Sparks H."/>
            <person name="Anderson J."/>
            <person name="Bakaric R."/>
            <person name="Luria V."/>
            <person name="Karger A."/>
            <person name="Kirschner M.W."/>
            <person name="Durand P.M."/>
            <person name="Michod R.E."/>
            <person name="Nozaki H."/>
            <person name="Olson B.J."/>
        </authorList>
    </citation>
    <scope>NUCLEOTIDE SEQUENCE [LARGE SCALE GENOMIC DNA]</scope>
    <source>
        <strain evidence="2">NIES-2863</strain>
    </source>
</reference>
<evidence type="ECO:0008006" key="3">
    <source>
        <dbReference type="Google" id="ProtNLM"/>
    </source>
</evidence>
<protein>
    <recommendedName>
        <fullName evidence="3">Pherophorin domain-containing protein</fullName>
    </recommendedName>
</protein>
<evidence type="ECO:0000313" key="2">
    <source>
        <dbReference type="Proteomes" id="UP000075714"/>
    </source>
</evidence>
<organism evidence="1 2">
    <name type="scientific">Gonium pectorale</name>
    <name type="common">Green alga</name>
    <dbReference type="NCBI Taxonomy" id="33097"/>
    <lineage>
        <taxon>Eukaryota</taxon>
        <taxon>Viridiplantae</taxon>
        <taxon>Chlorophyta</taxon>
        <taxon>core chlorophytes</taxon>
        <taxon>Chlorophyceae</taxon>
        <taxon>CS clade</taxon>
        <taxon>Chlamydomonadales</taxon>
        <taxon>Volvocaceae</taxon>
        <taxon>Gonium</taxon>
    </lineage>
</organism>
<proteinExistence type="predicted"/>
<dbReference type="AlphaFoldDB" id="A0A150GHQ5"/>
<accession>A0A150GHQ5</accession>
<sequence length="267" mass="27732">MQPPAGTATAPVIFDQGKCEALVNTAFVFFLNWAASQDLAITSPLSLKQCSGAYDPATVPPTLPRFQACGAFQAPQRGLQTLERWLNDPVAMQAWILLLAGPFGVCTRELAGYTLTASLTDGRGGAAPCVRGSFAQECPGPQPALPVAARASPPPPALPCPLVASGLGSAISTRFALRTCSGTFNPSTVPPTYPFVKICGAFQTPADALMVQPFVSSPDGLERWLSLATGGGNCPANLRGHTLRAYIADENGAPSTCLQGSIIKTCP</sequence>
<dbReference type="EMBL" id="LSYV01000022">
    <property type="protein sequence ID" value="KXZ49381.1"/>
    <property type="molecule type" value="Genomic_DNA"/>
</dbReference>
<evidence type="ECO:0000313" key="1">
    <source>
        <dbReference type="EMBL" id="KXZ49381.1"/>
    </source>
</evidence>
<name>A0A150GHQ5_GONPE</name>
<dbReference type="OrthoDB" id="542386at2759"/>
<gene>
    <name evidence="1" type="ORF">GPECTOR_21g607</name>
</gene>
<dbReference type="Proteomes" id="UP000075714">
    <property type="component" value="Unassembled WGS sequence"/>
</dbReference>
<keyword evidence="2" id="KW-1185">Reference proteome</keyword>